<feature type="non-terminal residue" evidence="1">
    <location>
        <position position="1"/>
    </location>
</feature>
<name>X1AZT4_9ZZZZ</name>
<organism evidence="1">
    <name type="scientific">marine sediment metagenome</name>
    <dbReference type="NCBI Taxonomy" id="412755"/>
    <lineage>
        <taxon>unclassified sequences</taxon>
        <taxon>metagenomes</taxon>
        <taxon>ecological metagenomes</taxon>
    </lineage>
</organism>
<dbReference type="EMBL" id="BART01005389">
    <property type="protein sequence ID" value="GAG65261.1"/>
    <property type="molecule type" value="Genomic_DNA"/>
</dbReference>
<proteinExistence type="predicted"/>
<evidence type="ECO:0000313" key="1">
    <source>
        <dbReference type="EMBL" id="GAG65261.1"/>
    </source>
</evidence>
<sequence length="126" mass="13624">PTSLVITWSNTDTITYIESTILFVSYRMSDNTPISSATLTMTIGVDVLPLVWHAGTQTYQYAFTGAGAFPSFGIHSLTIEANKTGYETQVDATEVLTIIEVPTTIVISWSNTNTITMIADIVSIGP</sequence>
<gene>
    <name evidence="1" type="ORF">S01H4_12593</name>
</gene>
<dbReference type="AlphaFoldDB" id="X1AZT4"/>
<evidence type="ECO:0008006" key="2">
    <source>
        <dbReference type="Google" id="ProtNLM"/>
    </source>
</evidence>
<accession>X1AZT4</accession>
<comment type="caution">
    <text evidence="1">The sequence shown here is derived from an EMBL/GenBank/DDBJ whole genome shotgun (WGS) entry which is preliminary data.</text>
</comment>
<reference evidence="1" key="1">
    <citation type="journal article" date="2014" name="Front. Microbiol.">
        <title>High frequency of phylogenetically diverse reductive dehalogenase-homologous genes in deep subseafloor sedimentary metagenomes.</title>
        <authorList>
            <person name="Kawai M."/>
            <person name="Futagami T."/>
            <person name="Toyoda A."/>
            <person name="Takaki Y."/>
            <person name="Nishi S."/>
            <person name="Hori S."/>
            <person name="Arai W."/>
            <person name="Tsubouchi T."/>
            <person name="Morono Y."/>
            <person name="Uchiyama I."/>
            <person name="Ito T."/>
            <person name="Fujiyama A."/>
            <person name="Inagaki F."/>
            <person name="Takami H."/>
        </authorList>
    </citation>
    <scope>NUCLEOTIDE SEQUENCE</scope>
    <source>
        <strain evidence="1">Expedition CK06-06</strain>
    </source>
</reference>
<protein>
    <recommendedName>
        <fullName evidence="2">Bacterial Ig-like domain-containing protein</fullName>
    </recommendedName>
</protein>